<comment type="caution">
    <text evidence="3">The sequence shown here is derived from an EMBL/GenBank/DDBJ whole genome shotgun (WGS) entry which is preliminary data.</text>
</comment>
<gene>
    <name evidence="3" type="ORF">KM295_16195</name>
</gene>
<evidence type="ECO:0000313" key="3">
    <source>
        <dbReference type="EMBL" id="MCQ4334993.1"/>
    </source>
</evidence>
<dbReference type="GO" id="GO:0006355">
    <property type="term" value="P:regulation of DNA-templated transcription"/>
    <property type="evidence" value="ECO:0007669"/>
    <property type="project" value="InterPro"/>
</dbReference>
<keyword evidence="2" id="KW-0804">Transcription</keyword>
<accession>A0A9R1D7L2</accession>
<dbReference type="InterPro" id="IPR006793">
    <property type="entry name" value="FaeA"/>
</dbReference>
<dbReference type="InterPro" id="IPR036388">
    <property type="entry name" value="WH-like_DNA-bd_sf"/>
</dbReference>
<dbReference type="Pfam" id="PF04703">
    <property type="entry name" value="FaeA"/>
    <property type="match status" value="1"/>
</dbReference>
<proteinExistence type="predicted"/>
<dbReference type="RefSeq" id="WP_256031359.1">
    <property type="nucleotide sequence ID" value="NZ_JAHLKM010000054.1"/>
</dbReference>
<dbReference type="Proteomes" id="UP001139494">
    <property type="component" value="Unassembled WGS sequence"/>
</dbReference>
<keyword evidence="4" id="KW-1185">Reference proteome</keyword>
<sequence length="84" mass="9336">MADGPGRKPKITDDNILAVFRSSSDPVLTTSEVASEFEITHRGVRDRLDQLEQKGQLKSKNVGARAKVWWDPEHTTISDKASSE</sequence>
<name>A0A9R1D7L2_9EURY</name>
<reference evidence="3" key="1">
    <citation type="journal article" date="2023" name="Front. Microbiol.">
        <title>Genomic-based phylogenetic and metabolic analyses of the genus Natronomonas, and description of Natronomonas aquatica sp. nov.</title>
        <authorList>
            <person name="Garcia-Roldan A."/>
            <person name="Duran-Viseras A."/>
            <person name="de la Haba R.R."/>
            <person name="Corral P."/>
            <person name="Sanchez-Porro C."/>
            <person name="Ventosa A."/>
        </authorList>
    </citation>
    <scope>NUCLEOTIDE SEQUENCE</scope>
    <source>
        <strain evidence="3">F2-12</strain>
    </source>
</reference>
<keyword evidence="1" id="KW-0805">Transcription regulation</keyword>
<protein>
    <submittedName>
        <fullName evidence="3">FaeA/PapI family transcriptional regulator</fullName>
    </submittedName>
</protein>
<organism evidence="3 4">
    <name type="scientific">Natronomonas aquatica</name>
    <dbReference type="NCBI Taxonomy" id="2841590"/>
    <lineage>
        <taxon>Archaea</taxon>
        <taxon>Methanobacteriati</taxon>
        <taxon>Methanobacteriota</taxon>
        <taxon>Stenosarchaea group</taxon>
        <taxon>Halobacteria</taxon>
        <taxon>Halobacteriales</taxon>
        <taxon>Natronomonadaceae</taxon>
        <taxon>Natronomonas</taxon>
    </lineage>
</organism>
<evidence type="ECO:0000313" key="4">
    <source>
        <dbReference type="Proteomes" id="UP001139494"/>
    </source>
</evidence>
<dbReference type="Gene3D" id="1.10.10.10">
    <property type="entry name" value="Winged helix-like DNA-binding domain superfamily/Winged helix DNA-binding domain"/>
    <property type="match status" value="1"/>
</dbReference>
<dbReference type="AlphaFoldDB" id="A0A9R1D7L2"/>
<evidence type="ECO:0000256" key="1">
    <source>
        <dbReference type="ARBA" id="ARBA00023015"/>
    </source>
</evidence>
<dbReference type="EMBL" id="JAHLKM010000054">
    <property type="protein sequence ID" value="MCQ4334993.1"/>
    <property type="molecule type" value="Genomic_DNA"/>
</dbReference>
<evidence type="ECO:0000256" key="2">
    <source>
        <dbReference type="ARBA" id="ARBA00023163"/>
    </source>
</evidence>